<feature type="compositionally biased region" description="Polar residues" evidence="1">
    <location>
        <begin position="34"/>
        <end position="43"/>
    </location>
</feature>
<accession>Q82X52</accession>
<protein>
    <submittedName>
        <fullName evidence="2">Uncharacterized protein</fullName>
    </submittedName>
</protein>
<proteinExistence type="predicted"/>
<evidence type="ECO:0000313" key="2">
    <source>
        <dbReference type="EMBL" id="CAD84354.1"/>
    </source>
</evidence>
<feature type="region of interest" description="Disordered" evidence="1">
    <location>
        <begin position="29"/>
        <end position="75"/>
    </location>
</feature>
<reference evidence="2 3" key="1">
    <citation type="journal article" date="2003" name="J. Bacteriol.">
        <title>Complete genome sequence of the ammonia-oxidizing bacterium and obligate chemolithoautotroph Nitrosomonas europaea.</title>
        <authorList>
            <person name="Chain P."/>
            <person name="Lamerdin J."/>
            <person name="Larimer F."/>
            <person name="Regala W."/>
            <person name="Land M."/>
            <person name="Hauser L."/>
            <person name="Hooper A."/>
            <person name="Klotz M."/>
            <person name="Norton J."/>
            <person name="Sayavedra-Soto L."/>
            <person name="Arciero D."/>
            <person name="Hommes N."/>
            <person name="Whittaker M."/>
            <person name="Arp D."/>
        </authorList>
    </citation>
    <scope>NUCLEOTIDE SEQUENCE [LARGE SCALE GENOMIC DNA]</scope>
    <source>
        <strain evidence="3">ATCC 19718 / CIP 103999 / KCTC 2705 / NBRC 14298</strain>
    </source>
</reference>
<gene>
    <name evidence="2" type="ordered locus">NE0443</name>
</gene>
<evidence type="ECO:0000256" key="1">
    <source>
        <dbReference type="SAM" id="MobiDB-lite"/>
    </source>
</evidence>
<dbReference type="EMBL" id="AL954747">
    <property type="protein sequence ID" value="CAD84354.1"/>
    <property type="molecule type" value="Genomic_DNA"/>
</dbReference>
<dbReference type="HOGENOM" id="CLU_1904524_0_0_4"/>
<name>Q82X52_NITEU</name>
<keyword evidence="3" id="KW-1185">Reference proteome</keyword>
<dbReference type="KEGG" id="neu:NE0443"/>
<dbReference type="AlphaFoldDB" id="Q82X52"/>
<sequence>MTDDQPDLSAEPEEDELLLGKVDSMLHRHRREQSSLMQSSEQTVAKLDDPGEMLPAEVGPVEVPQNDESVSSEVDGIPVLTEQVTLVLDEWPSQSEISELLYFAFDAALRETSIHLDPAERLTLIQALGKRLPKNL</sequence>
<dbReference type="OrthoDB" id="8550241at2"/>
<dbReference type="RefSeq" id="WP_011111078.1">
    <property type="nucleotide sequence ID" value="NC_004757.1"/>
</dbReference>
<dbReference type="Proteomes" id="UP000001416">
    <property type="component" value="Chromosome"/>
</dbReference>
<dbReference type="eggNOG" id="ENOG50315YZ">
    <property type="taxonomic scope" value="Bacteria"/>
</dbReference>
<evidence type="ECO:0000313" key="3">
    <source>
        <dbReference type="Proteomes" id="UP000001416"/>
    </source>
</evidence>
<dbReference type="STRING" id="228410.NE0443"/>
<organism evidence="2 3">
    <name type="scientific">Nitrosomonas europaea (strain ATCC 19718 / CIP 103999 / KCTC 2705 / NBRC 14298)</name>
    <dbReference type="NCBI Taxonomy" id="228410"/>
    <lineage>
        <taxon>Bacteria</taxon>
        <taxon>Pseudomonadati</taxon>
        <taxon>Pseudomonadota</taxon>
        <taxon>Betaproteobacteria</taxon>
        <taxon>Nitrosomonadales</taxon>
        <taxon>Nitrosomonadaceae</taxon>
        <taxon>Nitrosomonas</taxon>
    </lineage>
</organism>
<dbReference type="GeneID" id="87103652"/>